<feature type="compositionally biased region" description="Basic and acidic residues" evidence="6">
    <location>
        <begin position="2406"/>
        <end position="2420"/>
    </location>
</feature>
<feature type="transmembrane region" description="Helical" evidence="7">
    <location>
        <begin position="3401"/>
        <end position="3424"/>
    </location>
</feature>
<feature type="region of interest" description="Disordered" evidence="6">
    <location>
        <begin position="2545"/>
        <end position="2597"/>
    </location>
</feature>
<keyword evidence="2 7" id="KW-0812">Transmembrane</keyword>
<dbReference type="Gene3D" id="2.80.10.50">
    <property type="match status" value="2"/>
</dbReference>
<evidence type="ECO:0000256" key="4">
    <source>
        <dbReference type="ARBA" id="ARBA00022989"/>
    </source>
</evidence>
<comment type="caution">
    <text evidence="9">The sequence shown here is derived from an EMBL/GenBank/DDBJ whole genome shotgun (WGS) entry which is preliminary data.</text>
</comment>
<dbReference type="PANTHER" id="PTHR13715">
    <property type="entry name" value="RYANODINE RECEPTOR AND IP3 RECEPTOR"/>
    <property type="match status" value="1"/>
</dbReference>
<dbReference type="InterPro" id="IPR016093">
    <property type="entry name" value="MIR_motif"/>
</dbReference>
<feature type="region of interest" description="Disordered" evidence="6">
    <location>
        <begin position="2639"/>
        <end position="2668"/>
    </location>
</feature>
<keyword evidence="10" id="KW-1185">Reference proteome</keyword>
<dbReference type="OrthoDB" id="300855at2759"/>
<dbReference type="EMBL" id="BRXW01000351">
    <property type="protein sequence ID" value="GMH46928.1"/>
    <property type="molecule type" value="Genomic_DNA"/>
</dbReference>
<evidence type="ECO:0000256" key="3">
    <source>
        <dbReference type="ARBA" id="ARBA00022737"/>
    </source>
</evidence>
<dbReference type="InterPro" id="IPR036300">
    <property type="entry name" value="MIR_dom_sf"/>
</dbReference>
<feature type="transmembrane region" description="Helical" evidence="7">
    <location>
        <begin position="3519"/>
        <end position="3543"/>
    </location>
</feature>
<dbReference type="Pfam" id="PF00520">
    <property type="entry name" value="Ion_trans"/>
    <property type="match status" value="1"/>
</dbReference>
<dbReference type="GO" id="GO:0005216">
    <property type="term" value="F:monoatomic ion channel activity"/>
    <property type="evidence" value="ECO:0007669"/>
    <property type="project" value="InterPro"/>
</dbReference>
<dbReference type="SUPFAM" id="SSF82109">
    <property type="entry name" value="MIR domain"/>
    <property type="match status" value="1"/>
</dbReference>
<dbReference type="Gene3D" id="1.10.287.70">
    <property type="match status" value="1"/>
</dbReference>
<dbReference type="InterPro" id="IPR015925">
    <property type="entry name" value="Ryanodine_IP3_receptor"/>
</dbReference>
<keyword evidence="4 7" id="KW-1133">Transmembrane helix</keyword>
<organism evidence="9 10">
    <name type="scientific">Triparma laevis f. longispina</name>
    <dbReference type="NCBI Taxonomy" id="1714387"/>
    <lineage>
        <taxon>Eukaryota</taxon>
        <taxon>Sar</taxon>
        <taxon>Stramenopiles</taxon>
        <taxon>Ochrophyta</taxon>
        <taxon>Bolidophyceae</taxon>
        <taxon>Parmales</taxon>
        <taxon>Triparmaceae</taxon>
        <taxon>Triparma</taxon>
    </lineage>
</organism>
<dbReference type="PANTHER" id="PTHR13715:SF99">
    <property type="entry name" value="INOSITOL 1,4,5-TRISPHOSPHATE RECEPTOR-LIKE PROTEIN A"/>
    <property type="match status" value="1"/>
</dbReference>
<feature type="region of interest" description="Disordered" evidence="6">
    <location>
        <begin position="607"/>
        <end position="627"/>
    </location>
</feature>
<feature type="compositionally biased region" description="Polar residues" evidence="6">
    <location>
        <begin position="607"/>
        <end position="620"/>
    </location>
</feature>
<evidence type="ECO:0000256" key="7">
    <source>
        <dbReference type="SAM" id="Phobius"/>
    </source>
</evidence>
<dbReference type="Pfam" id="PF02815">
    <property type="entry name" value="MIR"/>
    <property type="match status" value="1"/>
</dbReference>
<protein>
    <recommendedName>
        <fullName evidence="8">MIR domain-containing protein</fullName>
    </recommendedName>
</protein>
<feature type="transmembrane region" description="Helical" evidence="7">
    <location>
        <begin position="3586"/>
        <end position="3607"/>
    </location>
</feature>
<name>A0A9W6Z993_9STRA</name>
<dbReference type="PROSITE" id="PS50919">
    <property type="entry name" value="MIR"/>
    <property type="match status" value="1"/>
</dbReference>
<evidence type="ECO:0000256" key="5">
    <source>
        <dbReference type="ARBA" id="ARBA00023136"/>
    </source>
</evidence>
<feature type="domain" description="MIR" evidence="8">
    <location>
        <begin position="431"/>
        <end position="488"/>
    </location>
</feature>
<feature type="compositionally biased region" description="Basic residues" evidence="6">
    <location>
        <begin position="2654"/>
        <end position="2666"/>
    </location>
</feature>
<feature type="transmembrane region" description="Helical" evidence="7">
    <location>
        <begin position="3555"/>
        <end position="3574"/>
    </location>
</feature>
<evidence type="ECO:0000313" key="10">
    <source>
        <dbReference type="Proteomes" id="UP001165122"/>
    </source>
</evidence>
<feature type="region of interest" description="Disordered" evidence="6">
    <location>
        <begin position="945"/>
        <end position="967"/>
    </location>
</feature>
<feature type="compositionally biased region" description="Polar residues" evidence="6">
    <location>
        <begin position="2560"/>
        <end position="2569"/>
    </location>
</feature>
<accession>A0A9W6Z993</accession>
<gene>
    <name evidence="9" type="ORF">TrLO_g2543</name>
</gene>
<evidence type="ECO:0000313" key="9">
    <source>
        <dbReference type="EMBL" id="GMH46928.1"/>
    </source>
</evidence>
<feature type="transmembrane region" description="Helical" evidence="7">
    <location>
        <begin position="3670"/>
        <end position="3693"/>
    </location>
</feature>
<reference evidence="10" key="1">
    <citation type="journal article" date="2023" name="Commun. Biol.">
        <title>Genome analysis of Parmales, the sister group of diatoms, reveals the evolutionary specialization of diatoms from phago-mixotrophs to photoautotrophs.</title>
        <authorList>
            <person name="Ban H."/>
            <person name="Sato S."/>
            <person name="Yoshikawa S."/>
            <person name="Yamada K."/>
            <person name="Nakamura Y."/>
            <person name="Ichinomiya M."/>
            <person name="Sato N."/>
            <person name="Blanc-Mathieu R."/>
            <person name="Endo H."/>
            <person name="Kuwata A."/>
            <person name="Ogata H."/>
        </authorList>
    </citation>
    <scope>NUCLEOTIDE SEQUENCE [LARGE SCALE GENOMIC DNA]</scope>
    <source>
        <strain evidence="10">NIES 3700</strain>
    </source>
</reference>
<keyword evidence="3" id="KW-0677">Repeat</keyword>
<feature type="region of interest" description="Disordered" evidence="6">
    <location>
        <begin position="290"/>
        <end position="338"/>
    </location>
</feature>
<evidence type="ECO:0000256" key="6">
    <source>
        <dbReference type="SAM" id="MobiDB-lite"/>
    </source>
</evidence>
<comment type="subcellular location">
    <subcellularLocation>
        <location evidence="1">Membrane</location>
        <topology evidence="1">Multi-pass membrane protein</topology>
    </subcellularLocation>
</comment>
<feature type="compositionally biased region" description="Basic and acidic residues" evidence="6">
    <location>
        <begin position="2571"/>
        <end position="2580"/>
    </location>
</feature>
<dbReference type="Pfam" id="PF08454">
    <property type="entry name" value="RIH_assoc"/>
    <property type="match status" value="1"/>
</dbReference>
<dbReference type="InterPro" id="IPR013662">
    <property type="entry name" value="RIH_assoc-dom"/>
</dbReference>
<feature type="compositionally biased region" description="Polar residues" evidence="6">
    <location>
        <begin position="312"/>
        <end position="337"/>
    </location>
</feature>
<dbReference type="GO" id="GO:0006816">
    <property type="term" value="P:calcium ion transport"/>
    <property type="evidence" value="ECO:0007669"/>
    <property type="project" value="InterPro"/>
</dbReference>
<feature type="region of interest" description="Disordered" evidence="6">
    <location>
        <begin position="1681"/>
        <end position="1701"/>
    </location>
</feature>
<feature type="region of interest" description="Disordered" evidence="6">
    <location>
        <begin position="2406"/>
        <end position="2427"/>
    </location>
</feature>
<evidence type="ECO:0000256" key="1">
    <source>
        <dbReference type="ARBA" id="ARBA00004141"/>
    </source>
</evidence>
<evidence type="ECO:0000259" key="8">
    <source>
        <dbReference type="PROSITE" id="PS50919"/>
    </source>
</evidence>
<dbReference type="InterPro" id="IPR005821">
    <property type="entry name" value="Ion_trans_dom"/>
</dbReference>
<evidence type="ECO:0000256" key="2">
    <source>
        <dbReference type="ARBA" id="ARBA00022692"/>
    </source>
</evidence>
<dbReference type="Proteomes" id="UP001165122">
    <property type="component" value="Unassembled WGS sequence"/>
</dbReference>
<feature type="transmembrane region" description="Helical" evidence="7">
    <location>
        <begin position="3488"/>
        <end position="3507"/>
    </location>
</feature>
<keyword evidence="5 7" id="KW-0472">Membrane</keyword>
<sequence length="3864" mass="433107">MSTPHYTPPPPSPRILIGDAPTQRQNLRSYITKKRLPITPTTPPHQPYLIRSPFLLSLHTLQKTLRQKRLQSSRSRLNSDLPKDFIGAGLGAVKGVVGTAFGVLGTVVETGATVIKQDQNLPLLPPMTLNSGPMRNIFANNVVSEGLRKHFERFVTYDKEVVFEHVATGQVLASLNDVGSLVDQDASKICLVNKVQASHGRFKNTMKKEKTQTETFFTIAPRFKSRVAGRVYDGDLVRVNGASSGGRLHFSGGHGVVDGMSRVKVREANLSSFHKVLETQSQVQAEVLKRQQVRKDSTSSIDQYKQKHHSSSIDTTISDLPRTPSSAHRQHTQSLASLPSRGETVLSIKRFSGWTPPGTYLHYGDCIRLFNPEIDAYLWCCTGTETQKEAFFRKVRHSQATPGGDLDDDVSSVITACKSIFMIENMDKLTGGPVRWGETLRLKHIITGKYLHVGKSPTQPEVEDTPKTLIFQKKIPTKTKKDFKLSLVDFRQDAMEQMSEEDQKDEKWIGSLLDFSPVNGRDKNDDRAEGRSGGGKSNLIEVKQCFAVLSHSFVSKGAMDSDDENAAVDDHKSGTERCYLHASDRKKERKPVFLHSIFDQKQGAKVQTFSKGEQGNTTEQPRPPASQIGSFTNQFHEKDACKVEIVGWKELQGIMFAMSCKNVAQTYMSRVYAFANRRREGESTSFSEESTESVLKMLRLVNKYATGAAIFPNEIREELESDGGIHELEIIERKRAAISTIQGTKLIDVLFAMLAAPRHAGLNRRHIDKEEKLARVHVAVANTLKKATDDNTSQIYVAMQCYKEGPKAGTGFLAELVKQMSWNFGAASLLDCIVTNNKVLTHKLVNERLVDFFVRSLCEQGPARPTLDFLTSINLCVVSNTGETEPVVQCQETLCKFLFPTFGFDTSSNSAGTMEERRFNRRNVLVETTLAINKKHNADFINNYHVDPSSANSPHRNKRLSRNGTPGENGFQLMVSWEGHDKYIAGSEETKNTHALFFSFKSLFGKKEHFKAGDPSHDWNITPQSWMEYEQTFFQGDPMPEREWVPLSDFMWTVDPEAHHGAESWAAMRTEIRSKPSRILRFQRAQKLAFYYLGILHLFTNMCKHRSIRVISHLEKQFSYECLIAGVSDRHLPFLTRSALAELLIALYIDRYPHETLLLPRVVRSYDVKAVDISADCSKECDFCLPCFRNDTNGKRLSHLHSSASGIDQSERTSEYEDEEVDIEVPAINLTLPASDKGFEQIYFTPNTIMADKSPDKFKNLQSVIFTVLKDSKMIDQLEKRPTNRSDAKHYADRIRLTLSLLAMSKRLFLSGFFPKVVEVNELLLHSVRLMHKPTKADFENTTSTNIVGGIVGGGLQQVGSAIAGGVFGGIRGVLGGEKNGSSSRGLEMKERRSKRATMLLRAQESMKDINHKRTLAAKRERQQAADIIMRYHKGDEEEVIHKIGQDLFKFLKKYDEELKVENEKGSKPRKFEQDAIYERQRQNAFGRWSASNIIGNEAKKLDVPAHMEVLLFDVSNKIKTAADIWSFEKMEEKRQHKYCDIGGVTPLLCSKSNPEVDLLPEPTNLWEYEQTTWILSNFVDGVESKWCYAVKWPQEGGDIFGRPKWSPKNGPINFVRVRKWVRNRIRATAIELAVRYSYKLDKVSISSAFRQSALQNKKEGQKGVIDIEGAARLLQETVEANTREESNPSGEGGGVTTTSELGAITDNGEIASTLKSEMAKAITDTISCRSYVCDMLMYSCGAALDVRITSVAGKIKYAIENNKTLYNDGNSLVASSSTRSSSSSNSKTKAKSGLKKAASTVSGGAGDVLFDAANNIGQARVDKSIVGTTLQHEAVVHGILLKHKWAKNKDPLVLTMDGMDLFDSLFVHSPDDSSVSRFDIGDPKDTETARVLLGCLVSEKSGLLAEKILCTLFLHHSRKSLLVHQLSELHFLMDNENLKLHKMILNNLAILRNNVNSFYSWGQGTGATGEDFFDERINLFSKQQTPNQRDSIGNMRNSTDAAALGDKSRSILKKTIKIIKELTDACYKVKKHKRKMSRTALHTTSELSGDRMPAEGRQTMMRKLEVHMVFVELLEIKEEYDSDDIGCSIMLKKLQSAGNDFLTAFMDDNVGNKLEVIRTGAVSTFLSHVGKGRGVSRVLASIFKDSPRLVRDVPRTIITDFATHIQAWREDLRNLFFYLDFFRNLLVVGKLPMRRNQTMVMNIFTDNAFSNCLVTYCATGKAGAHVGAKRRESTIELAGTGEVLNLNLSEPAEERKMLLEEFRTRGGIDSDYEKTFENILLSQAIPASLSDKMSTVERKMYFHARVIELLGLCCTGNVDTTELTAARTVPFNEVQSFFCDEMYAHFTPFLWTAFARFTGNVYFDTDSNSTMSAEGRMQDMTTAWTVVQKISETVADFTNELKKLSLDNKETNENQREGPNKPMSPTGVEFSLSEGPAFNVTRRAVLRECITAGLSAAEAFYRCVEKNYKVETAGSSSAERDKDRIAQNATVNFQESLKTICVSSEFDAGFTDEEKRVLSDACLVLGVFADGQFAEHVHDDASVSVANGGDRNSLRKRGSSNSKRSFPASNDHRESKVEFTQDNPLEQGGGRSDKSNVARKYKSNYAWAVQSSEYVNKQMIAEFDALTKLVLKFGTQGKAKAGGKGSAKAAAAAKKKGKKKKKKKAVKIDDTQYNTNPHFDTLIKRLVEHVRRLVAGLIKGQDRYNMSSGEKNGGLLTNCLLGFRSSAPLVLRLLRSCITHATWMWEDDFTLPGFKDPEKIRLLNLKKMEAMQDVMVRCGAAELVVDLIAGLSDGMTSSGDNQETTSAANTEYVKEEALRFANVLLDGGNREVQDKIYTYLSVNSSAAYKFFGGVHGRILKANRCSISIRRWIEYKMNGEGEMTDEEKEGIAELSQVKTDLKIDLIFRMLQLLAEGHNTQMQKLLQDQSVLGLTKSRDLVRCGADLVINSAFAVQAVEKMEAEGLAELCQLFEFLTECVQGPCGQNQKLLAQTQISDAVQVILKVKFKPTEVSGANESDKETHMNEKQMNQRSHLLRKLVLSAVKTLNSMLEGREEDESCMVHSYLCQKLKPQIMIERVVVAYQSFRECKRFANSGLVRNLRVVGLHSLPFIKFFLGAVERMAQNQKITDIKAFYKEQSEHAFMIGIEIIMLMIRLSHIDAKFDPIISADTSSVSSQAREGAVSQFFESIFGEHTNVGGDDEEDEEDVVLLTKEAGMGGNGNGLGGVDGNGNATVRDLSLGGDGVMDLVGGEVKNKRYQQLKLKKLYVQKKALAFFRQKLRAVEVCWGSGDLSTVYFPIPDEGAHMSGEILDDLHSRLDYGSEERVKELMKMVPEVYDELKWHQTLEKFGIPQKQSTNQLNNLTFLISLIINFLLMISLKYEAGAKRPSYSDSQLANYTQFFGGANSILALLKLVHIAVFKLPVQYKKMVRVRKRAKFFGGATFNEKRNALLSSLTGPIGFAALIFFGSYIARIAYGDEVFHSGGFPYYALMTSYCVNVFICLSSINRVSVSVGYSTKFLFWYSFIWKIQGIMGFYAIMFASAILGTKYSAEYPLFYAIQLFTIVPMSPTLNAVMKSVTIPGNQLMMTAILGLIIIYAFTLIGFFFFHNTGEMTTGDGDDAYNECENMIDCYKSFVRNGLMYGGGIGDYISGDLENIPKMEDNLHYWARLLFDLSFFIIIIVLLLNIIFGIILDTFSALREQQNERNELSNNRCFVCGLSRDAFEDMKQMGGKGFAYHNASEHNIFDYIYFVIYLENKKDTEFNGAETFVDECVQKEDTIWIPEGQALQIPRVDANAEREKKLEDLFEALNERQISTKDSIASEIGKMSSSIERQMGLFRRQVANLKTEVKGLKTELEERDTKK</sequence>
<proteinExistence type="predicted"/>
<dbReference type="GO" id="GO:0016020">
    <property type="term" value="C:membrane"/>
    <property type="evidence" value="ECO:0007669"/>
    <property type="project" value="UniProtKB-SubCell"/>
</dbReference>
<feature type="transmembrane region" description="Helical" evidence="7">
    <location>
        <begin position="3455"/>
        <end position="3476"/>
    </location>
</feature>